<reference evidence="1 2" key="1">
    <citation type="submission" date="2018-06" db="EMBL/GenBank/DDBJ databases">
        <title>Genomic Encyclopedia of Type Strains, Phase III (KMG-III): the genomes of soil and plant-associated and newly described type strains.</title>
        <authorList>
            <person name="Whitman W."/>
        </authorList>
    </citation>
    <scope>NUCLEOTIDE SEQUENCE [LARGE SCALE GENOMIC DNA]</scope>
    <source>
        <strain evidence="1 2">CGMCC 4.7090</strain>
    </source>
</reference>
<dbReference type="Proteomes" id="UP000249341">
    <property type="component" value="Unassembled WGS sequence"/>
</dbReference>
<comment type="caution">
    <text evidence="1">The sequence shown here is derived from an EMBL/GenBank/DDBJ whole genome shotgun (WGS) entry which is preliminary data.</text>
</comment>
<proteinExistence type="predicted"/>
<accession>A0A327ZII0</accession>
<evidence type="ECO:0000313" key="2">
    <source>
        <dbReference type="Proteomes" id="UP000249341"/>
    </source>
</evidence>
<gene>
    <name evidence="1" type="ORF">B0I29_10877</name>
</gene>
<keyword evidence="2" id="KW-1185">Reference proteome</keyword>
<sequence length="267" mass="27748">MGEQVTAFRAGVAALATASLLLTGCQKAEPAGLAAPEPPASVAPASVAPASNGIEALTAELILDRAQQALAGAPSFQFSGYQMAGKLRVYAEFTAVGDDLIGMTRLGFENGLEKATAEILMVGGTQYMKPSTEYWKLLTENDDPQETIAAAGDKWIRIPSSPKTFGAVFGRDGLVADFDVPAGTVIKGAASEVDGVPVLTMGSTKQGGMSARVATSGEPYPIRWDTWAGDYVELTGIGAGYPKIEEPSADQVTDMRTVVEAARTAKA</sequence>
<dbReference type="AlphaFoldDB" id="A0A327ZII0"/>
<dbReference type="EMBL" id="QLMJ01000008">
    <property type="protein sequence ID" value="RAK36488.1"/>
    <property type="molecule type" value="Genomic_DNA"/>
</dbReference>
<name>A0A327ZII0_9ACTN</name>
<evidence type="ECO:0008006" key="3">
    <source>
        <dbReference type="Google" id="ProtNLM"/>
    </source>
</evidence>
<protein>
    <recommendedName>
        <fullName evidence="3">Lipoprotein</fullName>
    </recommendedName>
</protein>
<evidence type="ECO:0000313" key="1">
    <source>
        <dbReference type="EMBL" id="RAK36488.1"/>
    </source>
</evidence>
<organism evidence="1 2">
    <name type="scientific">Actinoplanes lutulentus</name>
    <dbReference type="NCBI Taxonomy" id="1287878"/>
    <lineage>
        <taxon>Bacteria</taxon>
        <taxon>Bacillati</taxon>
        <taxon>Actinomycetota</taxon>
        <taxon>Actinomycetes</taxon>
        <taxon>Micromonosporales</taxon>
        <taxon>Micromonosporaceae</taxon>
        <taxon>Actinoplanes</taxon>
    </lineage>
</organism>